<evidence type="ECO:0000256" key="4">
    <source>
        <dbReference type="ARBA" id="ARBA00022525"/>
    </source>
</evidence>
<reference evidence="8 9" key="1">
    <citation type="journal article" date="2013" name="Proc. Natl. Acad. Sci. U.S.A.">
        <title>Fine-scale variation in meiotic recombination in Mimulus inferred from population shotgun sequencing.</title>
        <authorList>
            <person name="Hellsten U."/>
            <person name="Wright K.M."/>
            <person name="Jenkins J."/>
            <person name="Shu S."/>
            <person name="Yuan Y."/>
            <person name="Wessler S.R."/>
            <person name="Schmutz J."/>
            <person name="Willis J.H."/>
            <person name="Rokhsar D.S."/>
        </authorList>
    </citation>
    <scope>NUCLEOTIDE SEQUENCE [LARGE SCALE GENOMIC DNA]</scope>
    <source>
        <strain evidence="9">cv. DUN x IM62</strain>
    </source>
</reference>
<keyword evidence="9" id="KW-1185">Reference proteome</keyword>
<comment type="subcellular location">
    <subcellularLocation>
        <location evidence="1 7">Secreted</location>
    </subcellularLocation>
</comment>
<gene>
    <name evidence="8" type="ORF">MIMGU_mgv1a017363mg</name>
</gene>
<evidence type="ECO:0000256" key="3">
    <source>
        <dbReference type="ARBA" id="ARBA00022473"/>
    </source>
</evidence>
<dbReference type="InterPro" id="IPR039455">
    <property type="entry name" value="EPFL"/>
</dbReference>
<keyword evidence="4 7" id="KW-0964">Secreted</keyword>
<organism evidence="8 9">
    <name type="scientific">Erythranthe guttata</name>
    <name type="common">Yellow monkey flower</name>
    <name type="synonym">Mimulus guttatus</name>
    <dbReference type="NCBI Taxonomy" id="4155"/>
    <lineage>
        <taxon>Eukaryota</taxon>
        <taxon>Viridiplantae</taxon>
        <taxon>Streptophyta</taxon>
        <taxon>Embryophyta</taxon>
        <taxon>Tracheophyta</taxon>
        <taxon>Spermatophyta</taxon>
        <taxon>Magnoliopsida</taxon>
        <taxon>eudicotyledons</taxon>
        <taxon>Gunneridae</taxon>
        <taxon>Pentapetalae</taxon>
        <taxon>asterids</taxon>
        <taxon>lamiids</taxon>
        <taxon>Lamiales</taxon>
        <taxon>Phrymaceae</taxon>
        <taxon>Erythranthe</taxon>
    </lineage>
</organism>
<evidence type="ECO:0000313" key="9">
    <source>
        <dbReference type="Proteomes" id="UP000030748"/>
    </source>
</evidence>
<evidence type="ECO:0000256" key="7">
    <source>
        <dbReference type="RuleBase" id="RU367102"/>
    </source>
</evidence>
<dbReference type="GO" id="GO:0005576">
    <property type="term" value="C:extracellular region"/>
    <property type="evidence" value="ECO:0007669"/>
    <property type="project" value="UniProtKB-SubCell"/>
</dbReference>
<evidence type="ECO:0000256" key="5">
    <source>
        <dbReference type="ARBA" id="ARBA00022729"/>
    </source>
</evidence>
<dbReference type="STRING" id="4155.A0A022S2A6"/>
<evidence type="ECO:0000313" key="8">
    <source>
        <dbReference type="EMBL" id="EYU46008.1"/>
    </source>
</evidence>
<name>A0A022S2A6_ERYGU</name>
<evidence type="ECO:0000256" key="1">
    <source>
        <dbReference type="ARBA" id="ARBA00004613"/>
    </source>
</evidence>
<evidence type="ECO:0000256" key="6">
    <source>
        <dbReference type="ARBA" id="ARBA00023157"/>
    </source>
</evidence>
<keyword evidence="5" id="KW-0732">Signal</keyword>
<accession>A0A022S2A6</accession>
<dbReference type="PANTHER" id="PTHR33109:SF106">
    <property type="entry name" value="EPIDERMAL PATTERNING FACTOR-LIKE PROTEIN"/>
    <property type="match status" value="1"/>
</dbReference>
<protein>
    <recommendedName>
        <fullName evidence="7">Epidermal patterning factor-like protein</fullName>
    </recommendedName>
</protein>
<dbReference type="Pfam" id="PF17181">
    <property type="entry name" value="EPF"/>
    <property type="match status" value="1"/>
</dbReference>
<dbReference type="GO" id="GO:0010052">
    <property type="term" value="P:guard cell differentiation"/>
    <property type="evidence" value="ECO:0000318"/>
    <property type="project" value="GO_Central"/>
</dbReference>
<dbReference type="AlphaFoldDB" id="A0A022S2A6"/>
<comment type="function">
    <text evidence="7">Controls stomatal patterning.</text>
</comment>
<dbReference type="Proteomes" id="UP000030748">
    <property type="component" value="Unassembled WGS sequence"/>
</dbReference>
<evidence type="ECO:0000256" key="2">
    <source>
        <dbReference type="ARBA" id="ARBA00008127"/>
    </source>
</evidence>
<dbReference type="eggNOG" id="ENOG502S3PD">
    <property type="taxonomic scope" value="Eukaryota"/>
</dbReference>
<comment type="similarity">
    <text evidence="2 7">Belongs to the plant cysteine rich small secretory peptide family. Epidermal patterning factor subfamily.</text>
</comment>
<dbReference type="EMBL" id="KI630171">
    <property type="protein sequence ID" value="EYU46008.1"/>
    <property type="molecule type" value="Genomic_DNA"/>
</dbReference>
<sequence length="79" mass="8816">MVQNAERTNKWEMGKGVSNGRRLLLGGPGSSPPRCNYKCGKCTPCKAVHVAVPPRGMRVTAEYYPEAWRCECGNRLYMP</sequence>
<proteinExistence type="inferred from homology"/>
<keyword evidence="6" id="KW-1015">Disulfide bond</keyword>
<dbReference type="PANTHER" id="PTHR33109">
    <property type="entry name" value="EPIDERMAL PATTERNING FACTOR-LIKE PROTEIN 4"/>
    <property type="match status" value="1"/>
</dbReference>
<keyword evidence="3 7" id="KW-0217">Developmental protein</keyword>